<dbReference type="AlphaFoldDB" id="A0A1F6C815"/>
<evidence type="ECO:0000313" key="1">
    <source>
        <dbReference type="EMBL" id="OGG45289.1"/>
    </source>
</evidence>
<sequence length="185" mass="22398">MLKDDRWYFYLIDGLTIPIKEPPKLPFSDFPPYPDFENRMRMEQVITEKVYFYLRLKEEKGKEEALTWFRNGQGYKLNVEAWMPYFTLRKSFVVFAAWVENRYWGQKMVIEALSDARSVLVFKDHEMLRLYDVAGHLRPKISLEEYKELFEDQWRDRARWAGWDVQFAYDGYDTRMILKAAAFPS</sequence>
<dbReference type="EMBL" id="MFKF01000380">
    <property type="protein sequence ID" value="OGG45289.1"/>
    <property type="molecule type" value="Genomic_DNA"/>
</dbReference>
<organism evidence="1 2">
    <name type="scientific">Handelsmanbacteria sp. (strain RIFCSPLOWO2_12_FULL_64_10)</name>
    <dbReference type="NCBI Taxonomy" id="1817868"/>
    <lineage>
        <taxon>Bacteria</taxon>
        <taxon>Candidatus Handelsmaniibacteriota</taxon>
    </lineage>
</organism>
<dbReference type="Proteomes" id="UP000178606">
    <property type="component" value="Unassembled WGS sequence"/>
</dbReference>
<gene>
    <name evidence="1" type="ORF">A3F84_10485</name>
</gene>
<name>A0A1F6C815_HANXR</name>
<reference evidence="1 2" key="1">
    <citation type="journal article" date="2016" name="Nat. Commun.">
        <title>Thousands of microbial genomes shed light on interconnected biogeochemical processes in an aquifer system.</title>
        <authorList>
            <person name="Anantharaman K."/>
            <person name="Brown C.T."/>
            <person name="Hug L.A."/>
            <person name="Sharon I."/>
            <person name="Castelle C.J."/>
            <person name="Probst A.J."/>
            <person name="Thomas B.C."/>
            <person name="Singh A."/>
            <person name="Wilkins M.J."/>
            <person name="Karaoz U."/>
            <person name="Brodie E.L."/>
            <person name="Williams K.H."/>
            <person name="Hubbard S.S."/>
            <person name="Banfield J.F."/>
        </authorList>
    </citation>
    <scope>NUCLEOTIDE SEQUENCE [LARGE SCALE GENOMIC DNA]</scope>
    <source>
        <strain evidence="2">RIFCSPLOWO2_12_FULL_64_10</strain>
    </source>
</reference>
<protein>
    <submittedName>
        <fullName evidence="1">Uncharacterized protein</fullName>
    </submittedName>
</protein>
<proteinExistence type="predicted"/>
<comment type="caution">
    <text evidence="1">The sequence shown here is derived from an EMBL/GenBank/DDBJ whole genome shotgun (WGS) entry which is preliminary data.</text>
</comment>
<evidence type="ECO:0000313" key="2">
    <source>
        <dbReference type="Proteomes" id="UP000178606"/>
    </source>
</evidence>
<accession>A0A1F6C815</accession>